<dbReference type="Proteomes" id="UP001189429">
    <property type="component" value="Unassembled WGS sequence"/>
</dbReference>
<proteinExistence type="predicted"/>
<sequence length="194" mass="21467">MQFSQMPWPPPFSSSKSPAPPFARTCLWPWCANPPLAGPPLSRTRLTSVGGEELRTPIRATRSRSWSSREPSRSGSRRARRERGARRTDDLPLAHNVWSASIFVHRSALVHCCRLMDAAGSGHVSTRNFLSAVEALGLILGRPFTAGDLLELEKSIGDTLMDPRGDYQSALNDFSVSFDSHLATRMTQSVMMPF</sequence>
<dbReference type="EMBL" id="CAUYUJ010016582">
    <property type="protein sequence ID" value="CAK0866838.1"/>
    <property type="molecule type" value="Genomic_DNA"/>
</dbReference>
<gene>
    <name evidence="2" type="ORF">PCOR1329_LOCUS53926</name>
</gene>
<accession>A0ABN9V255</accession>
<keyword evidence="3" id="KW-1185">Reference proteome</keyword>
<organism evidence="2 3">
    <name type="scientific">Prorocentrum cordatum</name>
    <dbReference type="NCBI Taxonomy" id="2364126"/>
    <lineage>
        <taxon>Eukaryota</taxon>
        <taxon>Sar</taxon>
        <taxon>Alveolata</taxon>
        <taxon>Dinophyceae</taxon>
        <taxon>Prorocentrales</taxon>
        <taxon>Prorocentraceae</taxon>
        <taxon>Prorocentrum</taxon>
    </lineage>
</organism>
<evidence type="ECO:0008006" key="4">
    <source>
        <dbReference type="Google" id="ProtNLM"/>
    </source>
</evidence>
<evidence type="ECO:0000313" key="3">
    <source>
        <dbReference type="Proteomes" id="UP001189429"/>
    </source>
</evidence>
<reference evidence="2" key="1">
    <citation type="submission" date="2023-10" db="EMBL/GenBank/DDBJ databases">
        <authorList>
            <person name="Chen Y."/>
            <person name="Shah S."/>
            <person name="Dougan E. K."/>
            <person name="Thang M."/>
            <person name="Chan C."/>
        </authorList>
    </citation>
    <scope>NUCLEOTIDE SEQUENCE [LARGE SCALE GENOMIC DNA]</scope>
</reference>
<feature type="compositionally biased region" description="Basic residues" evidence="1">
    <location>
        <begin position="75"/>
        <end position="84"/>
    </location>
</feature>
<protein>
    <recommendedName>
        <fullName evidence="4">EF-hand domain-containing protein</fullName>
    </recommendedName>
</protein>
<evidence type="ECO:0000313" key="2">
    <source>
        <dbReference type="EMBL" id="CAK0866838.1"/>
    </source>
</evidence>
<comment type="caution">
    <text evidence="2">The sequence shown here is derived from an EMBL/GenBank/DDBJ whole genome shotgun (WGS) entry which is preliminary data.</text>
</comment>
<evidence type="ECO:0000256" key="1">
    <source>
        <dbReference type="SAM" id="MobiDB-lite"/>
    </source>
</evidence>
<name>A0ABN9V255_9DINO</name>
<feature type="region of interest" description="Disordered" evidence="1">
    <location>
        <begin position="42"/>
        <end position="87"/>
    </location>
</feature>